<keyword evidence="3" id="KW-0813">Transport</keyword>
<comment type="similarity">
    <text evidence="2">Belongs to the TonB family.</text>
</comment>
<dbReference type="InterPro" id="IPR051045">
    <property type="entry name" value="TonB-dependent_transducer"/>
</dbReference>
<dbReference type="Gene3D" id="3.30.1150.10">
    <property type="match status" value="1"/>
</dbReference>
<dbReference type="NCBIfam" id="TIGR01352">
    <property type="entry name" value="tonB_Cterm"/>
    <property type="match status" value="1"/>
</dbReference>
<organism evidence="12 13">
    <name type="scientific">Belliella pelovolcani</name>
    <dbReference type="NCBI Taxonomy" id="529505"/>
    <lineage>
        <taxon>Bacteria</taxon>
        <taxon>Pseudomonadati</taxon>
        <taxon>Bacteroidota</taxon>
        <taxon>Cytophagia</taxon>
        <taxon>Cytophagales</taxon>
        <taxon>Cyclobacteriaceae</taxon>
        <taxon>Belliella</taxon>
    </lineage>
</organism>
<evidence type="ECO:0000256" key="5">
    <source>
        <dbReference type="ARBA" id="ARBA00022519"/>
    </source>
</evidence>
<keyword evidence="7" id="KW-0653">Protein transport</keyword>
<feature type="chain" id="PRO_5013224324" evidence="10">
    <location>
        <begin position="21"/>
        <end position="141"/>
    </location>
</feature>
<evidence type="ECO:0000256" key="4">
    <source>
        <dbReference type="ARBA" id="ARBA00022475"/>
    </source>
</evidence>
<evidence type="ECO:0000313" key="13">
    <source>
        <dbReference type="Proteomes" id="UP000186026"/>
    </source>
</evidence>
<dbReference type="EMBL" id="FTOP01000001">
    <property type="protein sequence ID" value="SIS50231.1"/>
    <property type="molecule type" value="Genomic_DNA"/>
</dbReference>
<keyword evidence="10" id="KW-0732">Signal</keyword>
<keyword evidence="6" id="KW-0812">Transmembrane</keyword>
<keyword evidence="4" id="KW-1003">Cell membrane</keyword>
<keyword evidence="5" id="KW-0997">Cell inner membrane</keyword>
<accession>A0A1N7JLU2</accession>
<dbReference type="AlphaFoldDB" id="A0A1N7JLU2"/>
<keyword evidence="8" id="KW-1133">Transmembrane helix</keyword>
<protein>
    <submittedName>
        <fullName evidence="12">Protein TonB</fullName>
    </submittedName>
</protein>
<dbReference type="RefSeq" id="WP_076497543.1">
    <property type="nucleotide sequence ID" value="NZ_FTOP01000001.1"/>
</dbReference>
<feature type="domain" description="TonB C-terminal" evidence="11">
    <location>
        <begin position="50"/>
        <end position="141"/>
    </location>
</feature>
<evidence type="ECO:0000259" key="11">
    <source>
        <dbReference type="PROSITE" id="PS52015"/>
    </source>
</evidence>
<gene>
    <name evidence="12" type="ORF">SAMN05421761_101125</name>
</gene>
<dbReference type="InterPro" id="IPR037682">
    <property type="entry name" value="TonB_C"/>
</dbReference>
<sequence>MKTSITVLASFFLVVFVSFAQVESLVAVNTANNTENNVELRDMELPAFAGGQEAMAIFIQKEIAYPELAIRQGAEGVVLVNFRITKEGKIIKPYVSQGVHPALDKEALRIVSEMPHWTPALQNGVPREVAYQLPIRFELND</sequence>
<comment type="subcellular location">
    <subcellularLocation>
        <location evidence="1">Cell inner membrane</location>
        <topology evidence="1">Single-pass membrane protein</topology>
        <orientation evidence="1">Periplasmic side</orientation>
    </subcellularLocation>
</comment>
<evidence type="ECO:0000313" key="12">
    <source>
        <dbReference type="EMBL" id="SIS50231.1"/>
    </source>
</evidence>
<dbReference type="Pfam" id="PF03544">
    <property type="entry name" value="TonB_C"/>
    <property type="match status" value="1"/>
</dbReference>
<name>A0A1N7JLU2_9BACT</name>
<proteinExistence type="inferred from homology"/>
<dbReference type="GO" id="GO:0031992">
    <property type="term" value="F:energy transducer activity"/>
    <property type="evidence" value="ECO:0007669"/>
    <property type="project" value="TreeGrafter"/>
</dbReference>
<evidence type="ECO:0000256" key="1">
    <source>
        <dbReference type="ARBA" id="ARBA00004383"/>
    </source>
</evidence>
<dbReference type="GO" id="GO:0098797">
    <property type="term" value="C:plasma membrane protein complex"/>
    <property type="evidence" value="ECO:0007669"/>
    <property type="project" value="TreeGrafter"/>
</dbReference>
<dbReference type="PROSITE" id="PS52015">
    <property type="entry name" value="TONB_CTD"/>
    <property type="match status" value="1"/>
</dbReference>
<dbReference type="STRING" id="529505.SAMN05421761_101125"/>
<keyword evidence="13" id="KW-1185">Reference proteome</keyword>
<keyword evidence="9" id="KW-0472">Membrane</keyword>
<dbReference type="Proteomes" id="UP000186026">
    <property type="component" value="Unassembled WGS sequence"/>
</dbReference>
<feature type="signal peptide" evidence="10">
    <location>
        <begin position="1"/>
        <end position="20"/>
    </location>
</feature>
<dbReference type="OrthoDB" id="9812355at2"/>
<dbReference type="SUPFAM" id="SSF74653">
    <property type="entry name" value="TolA/TonB C-terminal domain"/>
    <property type="match status" value="1"/>
</dbReference>
<evidence type="ECO:0000256" key="9">
    <source>
        <dbReference type="ARBA" id="ARBA00023136"/>
    </source>
</evidence>
<evidence type="ECO:0000256" key="8">
    <source>
        <dbReference type="ARBA" id="ARBA00022989"/>
    </source>
</evidence>
<evidence type="ECO:0000256" key="2">
    <source>
        <dbReference type="ARBA" id="ARBA00006555"/>
    </source>
</evidence>
<evidence type="ECO:0000256" key="3">
    <source>
        <dbReference type="ARBA" id="ARBA00022448"/>
    </source>
</evidence>
<evidence type="ECO:0000256" key="6">
    <source>
        <dbReference type="ARBA" id="ARBA00022692"/>
    </source>
</evidence>
<dbReference type="GO" id="GO:0055085">
    <property type="term" value="P:transmembrane transport"/>
    <property type="evidence" value="ECO:0007669"/>
    <property type="project" value="InterPro"/>
</dbReference>
<dbReference type="PANTHER" id="PTHR33446:SF2">
    <property type="entry name" value="PROTEIN TONB"/>
    <property type="match status" value="1"/>
</dbReference>
<dbReference type="PANTHER" id="PTHR33446">
    <property type="entry name" value="PROTEIN TONB-RELATED"/>
    <property type="match status" value="1"/>
</dbReference>
<evidence type="ECO:0000256" key="10">
    <source>
        <dbReference type="SAM" id="SignalP"/>
    </source>
</evidence>
<reference evidence="13" key="1">
    <citation type="submission" date="2017-01" db="EMBL/GenBank/DDBJ databases">
        <authorList>
            <person name="Varghese N."/>
            <person name="Submissions S."/>
        </authorList>
    </citation>
    <scope>NUCLEOTIDE SEQUENCE [LARGE SCALE GENOMIC DNA]</scope>
    <source>
        <strain evidence="13">DSM 46698</strain>
    </source>
</reference>
<dbReference type="GO" id="GO:0015031">
    <property type="term" value="P:protein transport"/>
    <property type="evidence" value="ECO:0007669"/>
    <property type="project" value="UniProtKB-KW"/>
</dbReference>
<dbReference type="InterPro" id="IPR006260">
    <property type="entry name" value="TonB/TolA_C"/>
</dbReference>
<evidence type="ECO:0000256" key="7">
    <source>
        <dbReference type="ARBA" id="ARBA00022927"/>
    </source>
</evidence>